<dbReference type="Proteomes" id="UP000558192">
    <property type="component" value="Unassembled WGS sequence"/>
</dbReference>
<sequence>MTQRTLTTFPAIVAIALGLSACMTAPAQTDSAGLAGTMWSVEAVNGQSTAGRSDFTVAFSGTTFDARFGCRRATGNYAITYASNGDPRPGFRGYNARISGSPCTGTFAEQLGPEIISTATFSLDRQTDGRLMMAQPPTFILLRPLRR</sequence>
<proteinExistence type="predicted"/>
<comment type="caution">
    <text evidence="2">The sequence shown here is derived from an EMBL/GenBank/DDBJ whole genome shotgun (WGS) entry which is preliminary data.</text>
</comment>
<accession>A0A7X5Y4B1</accession>
<keyword evidence="1" id="KW-0732">Signal</keyword>
<reference evidence="2 3" key="1">
    <citation type="submission" date="2020-03" db="EMBL/GenBank/DDBJ databases">
        <title>Genomic Encyclopedia of Type Strains, Phase IV (KMG-IV): sequencing the most valuable type-strain genomes for metagenomic binning, comparative biology and taxonomic classification.</title>
        <authorList>
            <person name="Goeker M."/>
        </authorList>
    </citation>
    <scope>NUCLEOTIDE SEQUENCE [LARGE SCALE GENOMIC DNA]</scope>
    <source>
        <strain evidence="2 3">DSM 16846</strain>
    </source>
</reference>
<feature type="signal peptide" evidence="1">
    <location>
        <begin position="1"/>
        <end position="27"/>
    </location>
</feature>
<gene>
    <name evidence="2" type="ORF">GGQ97_000624</name>
</gene>
<feature type="chain" id="PRO_5030568820" description="META domain-containing protein" evidence="1">
    <location>
        <begin position="28"/>
        <end position="147"/>
    </location>
</feature>
<dbReference type="EMBL" id="JAATJC010000001">
    <property type="protein sequence ID" value="NJC04831.1"/>
    <property type="molecule type" value="Genomic_DNA"/>
</dbReference>
<evidence type="ECO:0008006" key="4">
    <source>
        <dbReference type="Google" id="ProtNLM"/>
    </source>
</evidence>
<organism evidence="2 3">
    <name type="scientific">Sphingomonas kaistensis</name>
    <dbReference type="NCBI Taxonomy" id="298708"/>
    <lineage>
        <taxon>Bacteria</taxon>
        <taxon>Pseudomonadati</taxon>
        <taxon>Pseudomonadota</taxon>
        <taxon>Alphaproteobacteria</taxon>
        <taxon>Sphingomonadales</taxon>
        <taxon>Sphingomonadaceae</taxon>
        <taxon>Sphingomonas</taxon>
    </lineage>
</organism>
<evidence type="ECO:0000313" key="2">
    <source>
        <dbReference type="EMBL" id="NJC04831.1"/>
    </source>
</evidence>
<dbReference type="RefSeq" id="WP_168067601.1">
    <property type="nucleotide sequence ID" value="NZ_JAATJC010000001.1"/>
</dbReference>
<dbReference type="AlphaFoldDB" id="A0A7X5Y4B1"/>
<evidence type="ECO:0000313" key="3">
    <source>
        <dbReference type="Proteomes" id="UP000558192"/>
    </source>
</evidence>
<name>A0A7X5Y4B1_9SPHN</name>
<protein>
    <recommendedName>
        <fullName evidence="4">META domain-containing protein</fullName>
    </recommendedName>
</protein>
<dbReference type="PROSITE" id="PS51257">
    <property type="entry name" value="PROKAR_LIPOPROTEIN"/>
    <property type="match status" value="1"/>
</dbReference>
<evidence type="ECO:0000256" key="1">
    <source>
        <dbReference type="SAM" id="SignalP"/>
    </source>
</evidence>
<keyword evidence="3" id="KW-1185">Reference proteome</keyword>